<keyword evidence="3" id="KW-1185">Reference proteome</keyword>
<dbReference type="Proteomes" id="UP000044625">
    <property type="component" value="Unassembled WGS sequence"/>
</dbReference>
<reference evidence="1" key="3">
    <citation type="submission" date="2015-03" db="EMBL/GenBank/DDBJ databases">
        <authorList>
            <person name="Murphy D."/>
        </authorList>
    </citation>
    <scope>NUCLEOTIDE SEQUENCE [LARGE SCALE GENOMIC DNA]</scope>
    <source>
        <strain evidence="1">A125KOH2</strain>
    </source>
</reference>
<evidence type="ECO:0000313" key="2">
    <source>
        <dbReference type="EMBL" id="CRY67541.1"/>
    </source>
</evidence>
<evidence type="ECO:0000313" key="1">
    <source>
        <dbReference type="EMBL" id="CNH53828.1"/>
    </source>
</evidence>
<dbReference type="OrthoDB" id="9794662at2"/>
<dbReference type="EMBL" id="CWJL01000012">
    <property type="protein sequence ID" value="CRY67541.1"/>
    <property type="molecule type" value="Genomic_DNA"/>
</dbReference>
<dbReference type="AlphaFoldDB" id="A0A0T9PAD6"/>
<sequence>MPATDSNKMWADLLHDDPAASQDMFGKIWRAIMPPVLQISRSVTGQE</sequence>
<gene>
    <name evidence="1" type="ORF">ERS008529_01486</name>
    <name evidence="2" type="ORF">ERS137968_02619</name>
</gene>
<evidence type="ECO:0000313" key="3">
    <source>
        <dbReference type="Proteomes" id="UP000044625"/>
    </source>
</evidence>
<accession>A0A0T9PAD6</accession>
<organism evidence="1 4">
    <name type="scientific">Yersinia pekkanenii</name>
    <dbReference type="NCBI Taxonomy" id="1288385"/>
    <lineage>
        <taxon>Bacteria</taxon>
        <taxon>Pseudomonadati</taxon>
        <taxon>Pseudomonadota</taxon>
        <taxon>Gammaproteobacteria</taxon>
        <taxon>Enterobacterales</taxon>
        <taxon>Yersiniaceae</taxon>
        <taxon>Yersinia</taxon>
    </lineage>
</organism>
<name>A0A0T9PAD6_9GAMM</name>
<dbReference type="Proteomes" id="UP000045840">
    <property type="component" value="Unassembled WGS sequence"/>
</dbReference>
<reference evidence="2 3" key="2">
    <citation type="submission" date="2015-03" db="EMBL/GenBank/DDBJ databases">
        <authorList>
            <consortium name="Pathogen Informatics"/>
            <person name="Murphy D."/>
        </authorList>
    </citation>
    <scope>NUCLEOTIDE SEQUENCE [LARGE SCALE GENOMIC DNA]</scope>
    <source>
        <strain evidence="2">Type strain: CIP110230</strain>
        <strain evidence="3">type strain: CIP110230</strain>
    </source>
</reference>
<protein>
    <submittedName>
        <fullName evidence="1">Uncharacterized protein</fullName>
    </submittedName>
</protein>
<evidence type="ECO:0000313" key="4">
    <source>
        <dbReference type="Proteomes" id="UP000045840"/>
    </source>
</evidence>
<dbReference type="STRING" id="1288385.ERS137968_02619"/>
<dbReference type="RefSeq" id="WP_156168548.1">
    <property type="nucleotide sequence ID" value="NZ_CAWMMU010000012.1"/>
</dbReference>
<dbReference type="EMBL" id="CQAZ01000011">
    <property type="protein sequence ID" value="CNH53828.1"/>
    <property type="molecule type" value="Genomic_DNA"/>
</dbReference>
<proteinExistence type="predicted"/>
<reference evidence="4" key="1">
    <citation type="submission" date="2015-03" db="EMBL/GenBank/DDBJ databases">
        <authorList>
            <consortium name="Pathogen Informatics"/>
        </authorList>
    </citation>
    <scope>NUCLEOTIDE SEQUENCE [LARGE SCALE GENOMIC DNA]</scope>
    <source>
        <strain evidence="4">A125KOH2</strain>
    </source>
</reference>